<comment type="caution">
    <text evidence="2">The sequence shown here is derived from an EMBL/GenBank/DDBJ whole genome shotgun (WGS) entry which is preliminary data.</text>
</comment>
<proteinExistence type="predicted"/>
<dbReference type="EMBL" id="BMQC01000012">
    <property type="protein sequence ID" value="GGK37166.1"/>
    <property type="molecule type" value="Genomic_DNA"/>
</dbReference>
<keyword evidence="1" id="KW-1133">Transmembrane helix</keyword>
<feature type="transmembrane region" description="Helical" evidence="1">
    <location>
        <begin position="34"/>
        <end position="57"/>
    </location>
</feature>
<evidence type="ECO:0000256" key="1">
    <source>
        <dbReference type="SAM" id="Phobius"/>
    </source>
</evidence>
<reference evidence="2" key="2">
    <citation type="submission" date="2020-09" db="EMBL/GenBank/DDBJ databases">
        <authorList>
            <person name="Sun Q."/>
            <person name="Ohkuma M."/>
        </authorList>
    </citation>
    <scope>NUCLEOTIDE SEQUENCE</scope>
    <source>
        <strain evidence="2">JCM 3091</strain>
    </source>
</reference>
<organism evidence="2 3">
    <name type="scientific">Pilimelia terevasa</name>
    <dbReference type="NCBI Taxonomy" id="53372"/>
    <lineage>
        <taxon>Bacteria</taxon>
        <taxon>Bacillati</taxon>
        <taxon>Actinomycetota</taxon>
        <taxon>Actinomycetes</taxon>
        <taxon>Micromonosporales</taxon>
        <taxon>Micromonosporaceae</taxon>
        <taxon>Pilimelia</taxon>
    </lineage>
</organism>
<sequence length="217" mass="21762">MSQYPAPPPAGPYDGVLAVPPPPAPPRARRTGKIILFVLLGLALLCCAGGGAVWLLVKDDVGKVADAVGTEVVVPAALGARRPTTDPQLRAAAAELATVMRTLPAAAPVTGVYGEPGKQDVIMIAAARLASLNPHGDLDTLFTGATGSLSVAPAADVAAGPLGGAARCGAGSVEGQPVVVCGWVDHGSGGLVFAYHQDVARARAEFPAIRAAIEKRG</sequence>
<accession>A0A8J3BPH9</accession>
<evidence type="ECO:0000313" key="2">
    <source>
        <dbReference type="EMBL" id="GGK37166.1"/>
    </source>
</evidence>
<keyword evidence="1" id="KW-0812">Transmembrane</keyword>
<name>A0A8J3BPH9_9ACTN</name>
<protein>
    <submittedName>
        <fullName evidence="2">Uncharacterized protein</fullName>
    </submittedName>
</protein>
<dbReference type="Proteomes" id="UP000662200">
    <property type="component" value="Unassembled WGS sequence"/>
</dbReference>
<dbReference type="AlphaFoldDB" id="A0A8J3BPH9"/>
<evidence type="ECO:0000313" key="3">
    <source>
        <dbReference type="Proteomes" id="UP000662200"/>
    </source>
</evidence>
<keyword evidence="1" id="KW-0472">Membrane</keyword>
<dbReference type="RefSeq" id="WP_189115177.1">
    <property type="nucleotide sequence ID" value="NZ_BMQC01000012.1"/>
</dbReference>
<gene>
    <name evidence="2" type="ORF">GCM10010124_32310</name>
</gene>
<reference evidence="2" key="1">
    <citation type="journal article" date="2014" name="Int. J. Syst. Evol. Microbiol.">
        <title>Complete genome sequence of Corynebacterium casei LMG S-19264T (=DSM 44701T), isolated from a smear-ripened cheese.</title>
        <authorList>
            <consortium name="US DOE Joint Genome Institute (JGI-PGF)"/>
            <person name="Walter F."/>
            <person name="Albersmeier A."/>
            <person name="Kalinowski J."/>
            <person name="Ruckert C."/>
        </authorList>
    </citation>
    <scope>NUCLEOTIDE SEQUENCE</scope>
    <source>
        <strain evidence="2">JCM 3091</strain>
    </source>
</reference>
<keyword evidence="3" id="KW-1185">Reference proteome</keyword>